<feature type="non-terminal residue" evidence="2">
    <location>
        <position position="161"/>
    </location>
</feature>
<dbReference type="Gene3D" id="2.60.120.920">
    <property type="match status" value="1"/>
</dbReference>
<reference evidence="2 3" key="1">
    <citation type="submission" date="2019-09" db="EMBL/GenBank/DDBJ databases">
        <title>Bird 10,000 Genomes (B10K) Project - Family phase.</title>
        <authorList>
            <person name="Zhang G."/>
        </authorList>
    </citation>
    <scope>NUCLEOTIDE SEQUENCE [LARGE SCALE GENOMIC DNA]</scope>
    <source>
        <strain evidence="2">B10K-DU-001-42</strain>
        <tissue evidence="2">Muscle</tissue>
    </source>
</reference>
<feature type="non-terminal residue" evidence="2">
    <location>
        <position position="1"/>
    </location>
</feature>
<dbReference type="PANTHER" id="PTHR24103">
    <property type="entry name" value="E3 UBIQUITIN-PROTEIN LIGASE TRIM"/>
    <property type="match status" value="1"/>
</dbReference>
<dbReference type="EMBL" id="VWYK01151213">
    <property type="protein sequence ID" value="NXR16294.1"/>
    <property type="molecule type" value="Genomic_DNA"/>
</dbReference>
<dbReference type="SUPFAM" id="SSF49899">
    <property type="entry name" value="Concanavalin A-like lectins/glucanases"/>
    <property type="match status" value="1"/>
</dbReference>
<dbReference type="InterPro" id="IPR050143">
    <property type="entry name" value="TRIM/RBCC"/>
</dbReference>
<proteinExistence type="predicted"/>
<dbReference type="SMART" id="SM00589">
    <property type="entry name" value="PRY"/>
    <property type="match status" value="1"/>
</dbReference>
<dbReference type="Proteomes" id="UP000536381">
    <property type="component" value="Unassembled WGS sequence"/>
</dbReference>
<dbReference type="PROSITE" id="PS50188">
    <property type="entry name" value="B302_SPRY"/>
    <property type="match status" value="1"/>
</dbReference>
<dbReference type="InterPro" id="IPR001870">
    <property type="entry name" value="B30.2/SPRY"/>
</dbReference>
<dbReference type="InterPro" id="IPR006574">
    <property type="entry name" value="PRY"/>
</dbReference>
<dbReference type="Pfam" id="PF13765">
    <property type="entry name" value="PRY"/>
    <property type="match status" value="1"/>
</dbReference>
<dbReference type="InterPro" id="IPR003877">
    <property type="entry name" value="SPRY_dom"/>
</dbReference>
<accession>A0A7L2IXJ9</accession>
<keyword evidence="3" id="KW-1185">Reference proteome</keyword>
<dbReference type="OrthoDB" id="6270329at2759"/>
<name>A0A7L2IXJ9_9PICI</name>
<gene>
    <name evidence="2" type="primary">A33</name>
    <name evidence="2" type="ORF">SEMFRA_R01112</name>
</gene>
<organism evidence="2 3">
    <name type="scientific">Semnornis frantzii</name>
    <dbReference type="NCBI Taxonomy" id="91796"/>
    <lineage>
        <taxon>Eukaryota</taxon>
        <taxon>Metazoa</taxon>
        <taxon>Chordata</taxon>
        <taxon>Craniata</taxon>
        <taxon>Vertebrata</taxon>
        <taxon>Euteleostomi</taxon>
        <taxon>Archelosauria</taxon>
        <taxon>Archosauria</taxon>
        <taxon>Dinosauria</taxon>
        <taxon>Saurischia</taxon>
        <taxon>Theropoda</taxon>
        <taxon>Coelurosauria</taxon>
        <taxon>Aves</taxon>
        <taxon>Neognathae</taxon>
        <taxon>Neoaves</taxon>
        <taxon>Telluraves</taxon>
        <taxon>Coraciimorphae</taxon>
        <taxon>Piciformes</taxon>
        <taxon>Ramphastidae</taxon>
        <taxon>Semnornis</taxon>
    </lineage>
</organism>
<dbReference type="InterPro" id="IPR043136">
    <property type="entry name" value="B30.2/SPRY_sf"/>
</dbReference>
<dbReference type="Pfam" id="PF00622">
    <property type="entry name" value="SPRY"/>
    <property type="match status" value="1"/>
</dbReference>
<evidence type="ECO:0000259" key="1">
    <source>
        <dbReference type="PROSITE" id="PS50188"/>
    </source>
</evidence>
<dbReference type="PRINTS" id="PR01407">
    <property type="entry name" value="BUTYPHLNCDUF"/>
</dbReference>
<comment type="caution">
    <text evidence="2">The sequence shown here is derived from an EMBL/GenBank/DDBJ whole genome shotgun (WGS) entry which is preliminary data.</text>
</comment>
<evidence type="ECO:0000313" key="2">
    <source>
        <dbReference type="EMBL" id="NXR16294.1"/>
    </source>
</evidence>
<sequence length="161" mass="17673">RLSLDPGTAHPRLALSEDLRQVRWAEAWQQPSGGRSPKRFDSSRCVLTREGFRSGRHYWEVLVQGTPPGVAWALGVAKESVGRKGRLRVNPQVGIWALGRCGDLCQALTCPSSSLPLPAPPEEVGILLDCQAGQVHFYDAPRGVLIFSSPPESFRGEKMFP</sequence>
<protein>
    <submittedName>
        <fullName evidence="2">A33 protein</fullName>
    </submittedName>
</protein>
<dbReference type="InterPro" id="IPR003879">
    <property type="entry name" value="Butyrophylin_SPRY"/>
</dbReference>
<feature type="domain" description="B30.2/SPRY" evidence="1">
    <location>
        <begin position="1"/>
        <end position="161"/>
    </location>
</feature>
<evidence type="ECO:0000313" key="3">
    <source>
        <dbReference type="Proteomes" id="UP000536381"/>
    </source>
</evidence>
<dbReference type="SMART" id="SM00449">
    <property type="entry name" value="SPRY"/>
    <property type="match status" value="1"/>
</dbReference>
<dbReference type="InterPro" id="IPR013320">
    <property type="entry name" value="ConA-like_dom_sf"/>
</dbReference>
<dbReference type="AlphaFoldDB" id="A0A7L2IXJ9"/>